<evidence type="ECO:0000256" key="4">
    <source>
        <dbReference type="SAM" id="SignalP"/>
    </source>
</evidence>
<accession>A0A291RBX5</accession>
<dbReference type="PANTHER" id="PTHR33091">
    <property type="entry name" value="PROTEIN, PUTATIVE, EXPRESSED-RELATED"/>
    <property type="match status" value="1"/>
</dbReference>
<evidence type="ECO:0000256" key="2">
    <source>
        <dbReference type="ARBA" id="ARBA00022690"/>
    </source>
</evidence>
<dbReference type="PANTHER" id="PTHR33091:SF53">
    <property type="entry name" value="OS08G0441300 PROTEIN"/>
    <property type="match status" value="1"/>
</dbReference>
<dbReference type="PRINTS" id="PR00292">
    <property type="entry name" value="POTATOINHBTR"/>
</dbReference>
<sequence>MKLSLLLLGLFVVVVASTNFGGELRSFPDVVGKTVEQAREYFRLHHPQYDVIFLPEGSPVTLDLRYNRVRVFYNPHTNLVNHTPYAG</sequence>
<keyword evidence="3" id="KW-0722">Serine protease inhibitor</keyword>
<protein>
    <submittedName>
        <fullName evidence="5">Eglin C</fullName>
    </submittedName>
</protein>
<evidence type="ECO:0000256" key="1">
    <source>
        <dbReference type="ARBA" id="ARBA00008210"/>
    </source>
</evidence>
<organism evidence="5">
    <name type="scientific">Hirudinaria manillensis</name>
    <name type="common">Asian medical leech</name>
    <name type="synonym">Poecilobdella manillensis</name>
    <dbReference type="NCBI Taxonomy" id="1348078"/>
    <lineage>
        <taxon>Eukaryota</taxon>
        <taxon>Metazoa</taxon>
        <taxon>Spiralia</taxon>
        <taxon>Lophotrochozoa</taxon>
        <taxon>Annelida</taxon>
        <taxon>Clitellata</taxon>
        <taxon>Hirudinea</taxon>
        <taxon>Hirudinida</taxon>
        <taxon>Hirudiniformes</taxon>
        <taxon>Hirudinidae</taxon>
        <taxon>Hirudinaria</taxon>
    </lineage>
</organism>
<proteinExistence type="evidence at transcript level"/>
<evidence type="ECO:0000256" key="3">
    <source>
        <dbReference type="ARBA" id="ARBA00022900"/>
    </source>
</evidence>
<comment type="similarity">
    <text evidence="1">Belongs to the protease inhibitor I13 (potato type I serine protease inhibitor) family.</text>
</comment>
<feature type="signal peptide" evidence="4">
    <location>
        <begin position="1"/>
        <end position="16"/>
    </location>
</feature>
<dbReference type="EMBL" id="KY124638">
    <property type="protein sequence ID" value="ATL64851.1"/>
    <property type="molecule type" value="mRNA"/>
</dbReference>
<keyword evidence="2" id="KW-0646">Protease inhibitor</keyword>
<evidence type="ECO:0000313" key="5">
    <source>
        <dbReference type="EMBL" id="ATL64851.1"/>
    </source>
</evidence>
<reference evidence="5" key="1">
    <citation type="submission" date="2016-11" db="EMBL/GenBank/DDBJ databases">
        <authorList>
            <person name="Jaros S."/>
            <person name="Januszkiewicz K."/>
            <person name="Wedrychowicz H."/>
        </authorList>
    </citation>
    <scope>NUCLEOTIDE SEQUENCE</scope>
</reference>
<dbReference type="InterPro" id="IPR036354">
    <property type="entry name" value="Prot_inh_pot1_sf"/>
</dbReference>
<name>A0A291RBX5_HIRMN</name>
<dbReference type="Pfam" id="PF00280">
    <property type="entry name" value="potato_inhibit"/>
    <property type="match status" value="1"/>
</dbReference>
<dbReference type="InterPro" id="IPR000864">
    <property type="entry name" value="Prot_inh_pot1"/>
</dbReference>
<keyword evidence="4" id="KW-0732">Signal</keyword>
<feature type="chain" id="PRO_5012380772" evidence="4">
    <location>
        <begin position="17"/>
        <end position="87"/>
    </location>
</feature>
<dbReference type="GO" id="GO:0009611">
    <property type="term" value="P:response to wounding"/>
    <property type="evidence" value="ECO:0007669"/>
    <property type="project" value="InterPro"/>
</dbReference>
<dbReference type="AlphaFoldDB" id="A0A291RBX5"/>
<dbReference type="Gene3D" id="3.30.10.10">
    <property type="entry name" value="Trypsin Inhibitor V, subunit A"/>
    <property type="match status" value="1"/>
</dbReference>
<dbReference type="SUPFAM" id="SSF54654">
    <property type="entry name" value="CI-2 family of serine protease inhibitors"/>
    <property type="match status" value="1"/>
</dbReference>
<dbReference type="GO" id="GO:0004867">
    <property type="term" value="F:serine-type endopeptidase inhibitor activity"/>
    <property type="evidence" value="ECO:0007669"/>
    <property type="project" value="UniProtKB-KW"/>
</dbReference>